<gene>
    <name evidence="1" type="ORF">HT578_06825</name>
</gene>
<keyword evidence="2" id="KW-1185">Reference proteome</keyword>
<accession>A0ABX8E2T2</accession>
<sequence length="245" mass="27263">MSKIRQVVDLVSLAESLPDRLQELKRLILQLRDAHSMRTDLQMAIDFIGTMEGLRDRATTAQVASADENAFLGLLYSSIYLYARVTKTSSKHRKYRFNFLKEYADDEVAKHLMLCELRDNALAHFGPGEIHGGKVFHSDGVFLMLNPDGSTQVVTLSSRVVIQPRLIDTLRQMTQRALTLIGDHTQKLNAQVTSALNHEAGESTELSQLAQNHFTDLATFAGSEGAARDILEGSRSGYRRGSARS</sequence>
<evidence type="ECO:0000313" key="1">
    <source>
        <dbReference type="EMBL" id="QVM83437.1"/>
    </source>
</evidence>
<name>A0ABX8E2T2_9SPHN</name>
<evidence type="ECO:0000313" key="2">
    <source>
        <dbReference type="Proteomes" id="UP000677126"/>
    </source>
</evidence>
<protein>
    <submittedName>
        <fullName evidence="1">Uncharacterized protein</fullName>
    </submittedName>
</protein>
<dbReference type="Proteomes" id="UP000677126">
    <property type="component" value="Chromosome"/>
</dbReference>
<dbReference type="EMBL" id="CP054856">
    <property type="protein sequence ID" value="QVM83437.1"/>
    <property type="molecule type" value="Genomic_DNA"/>
</dbReference>
<proteinExistence type="predicted"/>
<reference evidence="1 2" key="1">
    <citation type="journal article" date="2021" name="Int. J. Syst. Evol. Microbiol.">
        <title>Novosphingobium decolorationis sp. nov., an aniline blue-decolourizing bacterium isolated from East Pacific sediment.</title>
        <authorList>
            <person name="Chen X."/>
            <person name="Dong B."/>
            <person name="Chen T."/>
            <person name="Ren N."/>
            <person name="Wang J."/>
            <person name="Xu Y."/>
            <person name="Yang J."/>
            <person name="Zhu S."/>
            <person name="Chen J."/>
        </authorList>
    </citation>
    <scope>NUCLEOTIDE SEQUENCE [LARGE SCALE GENOMIC DNA]</scope>
    <source>
        <strain evidence="1 2">502str22</strain>
    </source>
</reference>
<organism evidence="1 2">
    <name type="scientific">Novosphingobium decolorationis</name>
    <dbReference type="NCBI Taxonomy" id="2698673"/>
    <lineage>
        <taxon>Bacteria</taxon>
        <taxon>Pseudomonadati</taxon>
        <taxon>Pseudomonadota</taxon>
        <taxon>Alphaproteobacteria</taxon>
        <taxon>Sphingomonadales</taxon>
        <taxon>Sphingomonadaceae</taxon>
        <taxon>Novosphingobium</taxon>
    </lineage>
</organism>